<dbReference type="EMBL" id="ML978068">
    <property type="protein sequence ID" value="KAF2016867.1"/>
    <property type="molecule type" value="Genomic_DNA"/>
</dbReference>
<feature type="compositionally biased region" description="Polar residues" evidence="1">
    <location>
        <begin position="28"/>
        <end position="39"/>
    </location>
</feature>
<protein>
    <recommendedName>
        <fullName evidence="2">BTB domain-containing protein</fullName>
    </recommendedName>
</protein>
<evidence type="ECO:0000256" key="1">
    <source>
        <dbReference type="SAM" id="MobiDB-lite"/>
    </source>
</evidence>
<gene>
    <name evidence="3" type="ORF">BU24DRAFT_490147</name>
</gene>
<reference evidence="3" key="1">
    <citation type="journal article" date="2020" name="Stud. Mycol.">
        <title>101 Dothideomycetes genomes: a test case for predicting lifestyles and emergence of pathogens.</title>
        <authorList>
            <person name="Haridas S."/>
            <person name="Albert R."/>
            <person name="Binder M."/>
            <person name="Bloem J."/>
            <person name="Labutti K."/>
            <person name="Salamov A."/>
            <person name="Andreopoulos B."/>
            <person name="Baker S."/>
            <person name="Barry K."/>
            <person name="Bills G."/>
            <person name="Bluhm B."/>
            <person name="Cannon C."/>
            <person name="Castanera R."/>
            <person name="Culley D."/>
            <person name="Daum C."/>
            <person name="Ezra D."/>
            <person name="Gonzalez J."/>
            <person name="Henrissat B."/>
            <person name="Kuo A."/>
            <person name="Liang C."/>
            <person name="Lipzen A."/>
            <person name="Lutzoni F."/>
            <person name="Magnuson J."/>
            <person name="Mondo S."/>
            <person name="Nolan M."/>
            <person name="Ohm R."/>
            <person name="Pangilinan J."/>
            <person name="Park H.-J."/>
            <person name="Ramirez L."/>
            <person name="Alfaro M."/>
            <person name="Sun H."/>
            <person name="Tritt A."/>
            <person name="Yoshinaga Y."/>
            <person name="Zwiers L.-H."/>
            <person name="Turgeon B."/>
            <person name="Goodwin S."/>
            <person name="Spatafora J."/>
            <person name="Crous P."/>
            <person name="Grigoriev I."/>
        </authorList>
    </citation>
    <scope>NUCLEOTIDE SEQUENCE</scope>
    <source>
        <strain evidence="3">CBS 175.79</strain>
    </source>
</reference>
<dbReference type="InterPro" id="IPR011333">
    <property type="entry name" value="SKP1/BTB/POZ_sf"/>
</dbReference>
<keyword evidence="4" id="KW-1185">Reference proteome</keyword>
<accession>A0A6A5XVM2</accession>
<dbReference type="AlphaFoldDB" id="A0A6A5XVM2"/>
<evidence type="ECO:0000259" key="2">
    <source>
        <dbReference type="PROSITE" id="PS50097"/>
    </source>
</evidence>
<dbReference type="SUPFAM" id="SSF54695">
    <property type="entry name" value="POZ domain"/>
    <property type="match status" value="1"/>
</dbReference>
<sequence length="256" mass="28332">MFPSQSRPSTSPFGWGAAPSSGPFGSAGTPSSGLFGSAGTPSSGPFSSLPASAVTHSQKLIQHIASLFNNEKYSDATIQIHDVMLPVHKSIICIQSEYFEKAFQNERFEESQSGTIKFKENSGAAYWRVIEYLYKGDYSEALSTHEFEDDPEHLRDSRVYVLADMFLLEGLKTLSITKLRLKLEKHWMTDLFLECIREIYGSTSNETCGLRSTVIAVATGHARDLAKNEAFNNLLREGGDFAAEYVSALTKTMAFR</sequence>
<evidence type="ECO:0000313" key="3">
    <source>
        <dbReference type="EMBL" id="KAF2016867.1"/>
    </source>
</evidence>
<evidence type="ECO:0000313" key="4">
    <source>
        <dbReference type="Proteomes" id="UP000799778"/>
    </source>
</evidence>
<dbReference type="PANTHER" id="PTHR47843">
    <property type="entry name" value="BTB DOMAIN-CONTAINING PROTEIN-RELATED"/>
    <property type="match status" value="1"/>
</dbReference>
<feature type="compositionally biased region" description="Polar residues" evidence="1">
    <location>
        <begin position="1"/>
        <end position="12"/>
    </location>
</feature>
<dbReference type="GeneID" id="54291088"/>
<dbReference type="Proteomes" id="UP000799778">
    <property type="component" value="Unassembled WGS sequence"/>
</dbReference>
<dbReference type="RefSeq" id="XP_033385206.1">
    <property type="nucleotide sequence ID" value="XM_033533691.1"/>
</dbReference>
<dbReference type="OrthoDB" id="6359816at2759"/>
<feature type="region of interest" description="Disordered" evidence="1">
    <location>
        <begin position="1"/>
        <end position="39"/>
    </location>
</feature>
<feature type="domain" description="BTB" evidence="2">
    <location>
        <begin position="74"/>
        <end position="142"/>
    </location>
</feature>
<proteinExistence type="predicted"/>
<organism evidence="3 4">
    <name type="scientific">Aaosphaeria arxii CBS 175.79</name>
    <dbReference type="NCBI Taxonomy" id="1450172"/>
    <lineage>
        <taxon>Eukaryota</taxon>
        <taxon>Fungi</taxon>
        <taxon>Dikarya</taxon>
        <taxon>Ascomycota</taxon>
        <taxon>Pezizomycotina</taxon>
        <taxon>Dothideomycetes</taxon>
        <taxon>Pleosporomycetidae</taxon>
        <taxon>Pleosporales</taxon>
        <taxon>Pleosporales incertae sedis</taxon>
        <taxon>Aaosphaeria</taxon>
    </lineage>
</organism>
<dbReference type="PANTHER" id="PTHR47843:SF5">
    <property type="entry name" value="BTB_POZ DOMAIN PROTEIN"/>
    <property type="match status" value="1"/>
</dbReference>
<dbReference type="PROSITE" id="PS50097">
    <property type="entry name" value="BTB"/>
    <property type="match status" value="1"/>
</dbReference>
<dbReference type="InterPro" id="IPR000210">
    <property type="entry name" value="BTB/POZ_dom"/>
</dbReference>
<dbReference type="Pfam" id="PF00651">
    <property type="entry name" value="BTB"/>
    <property type="match status" value="1"/>
</dbReference>
<name>A0A6A5XVM2_9PLEO</name>
<dbReference type="Gene3D" id="3.30.710.10">
    <property type="entry name" value="Potassium Channel Kv1.1, Chain A"/>
    <property type="match status" value="1"/>
</dbReference>